<accession>A0A7I4FSU0</accession>
<dbReference type="InterPro" id="IPR027417">
    <property type="entry name" value="P-loop_NTPase"/>
</dbReference>
<organism evidence="4 5">
    <name type="scientific">Physcomitrium patens</name>
    <name type="common">Spreading-leaved earth moss</name>
    <name type="synonym">Physcomitrella patens</name>
    <dbReference type="NCBI Taxonomy" id="3218"/>
    <lineage>
        <taxon>Eukaryota</taxon>
        <taxon>Viridiplantae</taxon>
        <taxon>Streptophyta</taxon>
        <taxon>Embryophyta</taxon>
        <taxon>Bryophyta</taxon>
        <taxon>Bryophytina</taxon>
        <taxon>Bryopsida</taxon>
        <taxon>Funariidae</taxon>
        <taxon>Funariales</taxon>
        <taxon>Funariaceae</taxon>
        <taxon>Physcomitrium</taxon>
    </lineage>
</organism>
<comment type="similarity">
    <text evidence="1">Belongs to the arsA ATPase family.</text>
</comment>
<name>A0A7I4FSU0_PHYPA</name>
<gene>
    <name evidence="4" type="primary">LOC112283594</name>
</gene>
<dbReference type="RefSeq" id="XP_024378264.1">
    <property type="nucleotide sequence ID" value="XM_024522496.2"/>
</dbReference>
<dbReference type="Pfam" id="PF17886">
    <property type="entry name" value="ArsA_HSP20"/>
    <property type="match status" value="1"/>
</dbReference>
<dbReference type="InterPro" id="IPR025723">
    <property type="entry name" value="ArsA/GET3_ATPase-like"/>
</dbReference>
<dbReference type="SUPFAM" id="SSF52540">
    <property type="entry name" value="P-loop containing nucleoside triphosphate hydrolases"/>
    <property type="match status" value="1"/>
</dbReference>
<feature type="domain" description="ArsA/GET3 Anion-transporting ATPase-like" evidence="2">
    <location>
        <begin position="19"/>
        <end position="225"/>
    </location>
</feature>
<sequence>MWLLSVQYYASTGLRTCLLIQSQDPTADVLLGQKLSSALSSFRNGNLTAFRLETTKMIIEPLAQIKAADKRQNFSQGALDEIKGEELSVLPGMDPILAMGAIERLTGFTGGLFKGMSMNDDKEYDVVVFDCYSSDEIFRMFGSAERARWYVSRFRSIAEKTDAGRVALPSVLKLMENAFLDESRDSPRSTSEIWDATNRILMRVVETFQDPKRFSCFLVTNPKNVIAVDTALRYWGCATQAGVHVAGALYSLSSPEATPPDAGFVEKFVPLRVAGLPSISFDSPPNWDEALGRLSKEAKSVMSGTSQAGTIPAPVTFDQAARTVTLFLPGFQKSDIKLSQLRGGSELLVEAGDQRRSVVLPAAMRGKVSGAKFQEKSLVVTIKTV</sequence>
<dbReference type="AlphaFoldDB" id="A0A7I4FSU0"/>
<keyword evidence="5" id="KW-1185">Reference proteome</keyword>
<dbReference type="InterPro" id="IPR040612">
    <property type="entry name" value="ArsA_HSP20-like"/>
</dbReference>
<evidence type="ECO:0008006" key="6">
    <source>
        <dbReference type="Google" id="ProtNLM"/>
    </source>
</evidence>
<evidence type="ECO:0000259" key="3">
    <source>
        <dbReference type="Pfam" id="PF17886"/>
    </source>
</evidence>
<dbReference type="GeneID" id="112283594"/>
<dbReference type="InterPro" id="IPR053262">
    <property type="entry name" value="ArsA_ATPase-like"/>
</dbReference>
<dbReference type="Gene3D" id="3.40.50.300">
    <property type="entry name" value="P-loop containing nucleotide triphosphate hydrolases"/>
    <property type="match status" value="1"/>
</dbReference>
<evidence type="ECO:0000256" key="1">
    <source>
        <dbReference type="ARBA" id="ARBA00011040"/>
    </source>
</evidence>
<evidence type="ECO:0000313" key="4">
    <source>
        <dbReference type="EnsemblPlants" id="Pp3c6_9390V3.3"/>
    </source>
</evidence>
<reference evidence="4 5" key="1">
    <citation type="journal article" date="2008" name="Science">
        <title>The Physcomitrella genome reveals evolutionary insights into the conquest of land by plants.</title>
        <authorList>
            <person name="Rensing S."/>
            <person name="Lang D."/>
            <person name="Zimmer A."/>
            <person name="Terry A."/>
            <person name="Salamov A."/>
            <person name="Shapiro H."/>
            <person name="Nishiyama T."/>
            <person name="Perroud P.-F."/>
            <person name="Lindquist E."/>
            <person name="Kamisugi Y."/>
            <person name="Tanahashi T."/>
            <person name="Sakakibara K."/>
            <person name="Fujita T."/>
            <person name="Oishi K."/>
            <person name="Shin-I T."/>
            <person name="Kuroki Y."/>
            <person name="Toyoda A."/>
            <person name="Suzuki Y."/>
            <person name="Hashimoto A."/>
            <person name="Yamaguchi K."/>
            <person name="Sugano A."/>
            <person name="Kohara Y."/>
            <person name="Fujiyama A."/>
            <person name="Anterola A."/>
            <person name="Aoki S."/>
            <person name="Ashton N."/>
            <person name="Barbazuk W.B."/>
            <person name="Barker E."/>
            <person name="Bennetzen J."/>
            <person name="Bezanilla M."/>
            <person name="Blankenship R."/>
            <person name="Cho S.H."/>
            <person name="Dutcher S."/>
            <person name="Estelle M."/>
            <person name="Fawcett J.A."/>
            <person name="Gundlach H."/>
            <person name="Hanada K."/>
            <person name="Heyl A."/>
            <person name="Hicks K.A."/>
            <person name="Hugh J."/>
            <person name="Lohr M."/>
            <person name="Mayer K."/>
            <person name="Melkozernov A."/>
            <person name="Murata T."/>
            <person name="Nelson D."/>
            <person name="Pils B."/>
            <person name="Prigge M."/>
            <person name="Reiss B."/>
            <person name="Renner T."/>
            <person name="Rombauts S."/>
            <person name="Rushton P."/>
            <person name="Sanderfoot A."/>
            <person name="Schween G."/>
            <person name="Shiu S.-H."/>
            <person name="Stueber K."/>
            <person name="Theodoulou F.L."/>
            <person name="Tu H."/>
            <person name="Van de Peer Y."/>
            <person name="Verrier P.J."/>
            <person name="Waters E."/>
            <person name="Wood A."/>
            <person name="Yang L."/>
            <person name="Cove D."/>
            <person name="Cuming A."/>
            <person name="Hasebe M."/>
            <person name="Lucas S."/>
            <person name="Mishler D.B."/>
            <person name="Reski R."/>
            <person name="Grigoriev I."/>
            <person name="Quatrano R.S."/>
            <person name="Boore J.L."/>
        </authorList>
    </citation>
    <scope>NUCLEOTIDE SEQUENCE [LARGE SCALE GENOMIC DNA]</scope>
    <source>
        <strain evidence="4 5">cv. Gransden 2004</strain>
    </source>
</reference>
<feature type="domain" description="ArsA HSP20-like" evidence="3">
    <location>
        <begin position="323"/>
        <end position="381"/>
    </location>
</feature>
<evidence type="ECO:0000313" key="5">
    <source>
        <dbReference type="Proteomes" id="UP000006727"/>
    </source>
</evidence>
<dbReference type="Gramene" id="Pp3c6_9390V3.3">
    <property type="protein sequence ID" value="Pp3c6_9390V3.3"/>
    <property type="gene ID" value="Pp3c6_9390"/>
</dbReference>
<dbReference type="PANTHER" id="PTHR43868">
    <property type="entry name" value="OS02G0711200 PROTEIN"/>
    <property type="match status" value="1"/>
</dbReference>
<reference evidence="4 5" key="2">
    <citation type="journal article" date="2018" name="Plant J.">
        <title>The Physcomitrella patens chromosome-scale assembly reveals moss genome structure and evolution.</title>
        <authorList>
            <person name="Lang D."/>
            <person name="Ullrich K.K."/>
            <person name="Murat F."/>
            <person name="Fuchs J."/>
            <person name="Jenkins J."/>
            <person name="Haas F.B."/>
            <person name="Piednoel M."/>
            <person name="Gundlach H."/>
            <person name="Van Bel M."/>
            <person name="Meyberg R."/>
            <person name="Vives C."/>
            <person name="Morata J."/>
            <person name="Symeonidi A."/>
            <person name="Hiss M."/>
            <person name="Muchero W."/>
            <person name="Kamisugi Y."/>
            <person name="Saleh O."/>
            <person name="Blanc G."/>
            <person name="Decker E.L."/>
            <person name="van Gessel N."/>
            <person name="Grimwood J."/>
            <person name="Hayes R.D."/>
            <person name="Graham S.W."/>
            <person name="Gunter L.E."/>
            <person name="McDaniel S.F."/>
            <person name="Hoernstein S.N.W."/>
            <person name="Larsson A."/>
            <person name="Li F.W."/>
            <person name="Perroud P.F."/>
            <person name="Phillips J."/>
            <person name="Ranjan P."/>
            <person name="Rokshar D.S."/>
            <person name="Rothfels C.J."/>
            <person name="Schneider L."/>
            <person name="Shu S."/>
            <person name="Stevenson D.W."/>
            <person name="Thummler F."/>
            <person name="Tillich M."/>
            <person name="Villarreal Aguilar J.C."/>
            <person name="Widiez T."/>
            <person name="Wong G.K."/>
            <person name="Wymore A."/>
            <person name="Zhang Y."/>
            <person name="Zimmer A.D."/>
            <person name="Quatrano R.S."/>
            <person name="Mayer K.F.X."/>
            <person name="Goodstein D."/>
            <person name="Casacuberta J.M."/>
            <person name="Vandepoele K."/>
            <person name="Reski R."/>
            <person name="Cuming A.C."/>
            <person name="Tuskan G.A."/>
            <person name="Maumus F."/>
            <person name="Salse J."/>
            <person name="Schmutz J."/>
            <person name="Rensing S.A."/>
        </authorList>
    </citation>
    <scope>NUCLEOTIDE SEQUENCE [LARGE SCALE GENOMIC DNA]</scope>
    <source>
        <strain evidence="4 5">cv. Gransden 2004</strain>
    </source>
</reference>
<dbReference type="Gene3D" id="2.60.40.790">
    <property type="match status" value="1"/>
</dbReference>
<dbReference type="EnsemblPlants" id="Pp3c6_9390V3.3">
    <property type="protein sequence ID" value="Pp3c6_9390V3.3"/>
    <property type="gene ID" value="Pp3c6_9390"/>
</dbReference>
<dbReference type="EMBL" id="ABEU02000006">
    <property type="status" value="NOT_ANNOTATED_CDS"/>
    <property type="molecule type" value="Genomic_DNA"/>
</dbReference>
<protein>
    <recommendedName>
        <fullName evidence="6">ArsA HSP20-like domain-containing protein</fullName>
    </recommendedName>
</protein>
<dbReference type="Proteomes" id="UP000006727">
    <property type="component" value="Chromosome 6"/>
</dbReference>
<dbReference type="InterPro" id="IPR008978">
    <property type="entry name" value="HSP20-like_chaperone"/>
</dbReference>
<proteinExistence type="inferred from homology"/>
<reference evidence="4" key="3">
    <citation type="submission" date="2020-12" db="UniProtKB">
        <authorList>
            <consortium name="EnsemblPlants"/>
        </authorList>
    </citation>
    <scope>IDENTIFICATION</scope>
</reference>
<evidence type="ECO:0000259" key="2">
    <source>
        <dbReference type="Pfam" id="PF02374"/>
    </source>
</evidence>
<dbReference type="Pfam" id="PF02374">
    <property type="entry name" value="ArsA_ATPase"/>
    <property type="match status" value="1"/>
</dbReference>
<dbReference type="PANTHER" id="PTHR43868:SF1">
    <property type="entry name" value="P-LOOP CONTAINING NUCLEOSIDE TRIPHOSPHATE HYDROLASES SUPERFAMILY PROTEIN"/>
    <property type="match status" value="1"/>
</dbReference>